<dbReference type="InterPro" id="IPR011856">
    <property type="entry name" value="tRNA_endonuc-like_dom_sf"/>
</dbReference>
<proteinExistence type="predicted"/>
<protein>
    <submittedName>
        <fullName evidence="1">Nuclease</fullName>
    </submittedName>
</protein>
<evidence type="ECO:0000313" key="1">
    <source>
        <dbReference type="EMBL" id="DAD84354.1"/>
    </source>
</evidence>
<reference evidence="1" key="1">
    <citation type="journal article" date="2021" name="Proc. Natl. Acad. Sci. U.S.A.">
        <title>A Catalog of Tens of Thousands of Viruses from Human Metagenomes Reveals Hidden Associations with Chronic Diseases.</title>
        <authorList>
            <person name="Tisza M.J."/>
            <person name="Buck C.B."/>
        </authorList>
    </citation>
    <scope>NUCLEOTIDE SEQUENCE</scope>
    <source>
        <strain evidence="1">CtUS21</strain>
    </source>
</reference>
<dbReference type="GO" id="GO:0003676">
    <property type="term" value="F:nucleic acid binding"/>
    <property type="evidence" value="ECO:0007669"/>
    <property type="project" value="InterPro"/>
</dbReference>
<dbReference type="InterPro" id="IPR011335">
    <property type="entry name" value="Restrct_endonuc-II-like"/>
</dbReference>
<dbReference type="Gene3D" id="3.40.1350.10">
    <property type="match status" value="1"/>
</dbReference>
<dbReference type="EMBL" id="BK014959">
    <property type="protein sequence ID" value="DAD84354.1"/>
    <property type="molecule type" value="Genomic_DNA"/>
</dbReference>
<dbReference type="SUPFAM" id="SSF52980">
    <property type="entry name" value="Restriction endonuclease-like"/>
    <property type="match status" value="1"/>
</dbReference>
<accession>A0A8S5MQE2</accession>
<organism evidence="1">
    <name type="scientific">Podoviridae sp. ctUS21</name>
    <dbReference type="NCBI Taxonomy" id="2826557"/>
    <lineage>
        <taxon>Viruses</taxon>
        <taxon>Duplodnaviria</taxon>
        <taxon>Heunggongvirae</taxon>
        <taxon>Uroviricota</taxon>
        <taxon>Caudoviricetes</taxon>
    </lineage>
</organism>
<sequence length="143" mass="16032">MAKQTPEGKVKKKLLDFLKSLGGDCFYYMPVQNGMGQTGIPDVMAIIKGVPFAFECKATPKQQPTVLQAYALDRIHKARGFAWVVDNESVDLAIFYAKELSNAASNNGTYGDMEDLDALKEHEHAKVLYRWKDKLEPVEFDGE</sequence>
<name>A0A8S5MQE2_9CAUD</name>